<evidence type="ECO:0000259" key="10">
    <source>
        <dbReference type="Pfam" id="PF04652"/>
    </source>
</evidence>
<feature type="region of interest" description="Disordered" evidence="9">
    <location>
        <begin position="178"/>
        <end position="274"/>
    </location>
</feature>
<reference evidence="12" key="1">
    <citation type="submission" date="2014-11" db="EMBL/GenBank/DDBJ databases">
        <authorList>
            <person name="Otto D Thomas"/>
            <person name="Naeem Raeece"/>
        </authorList>
    </citation>
    <scope>NUCLEOTIDE SEQUENCE</scope>
</reference>
<gene>
    <name evidence="12" type="ORF">Cvel_24907</name>
</gene>
<evidence type="ECO:0008006" key="13">
    <source>
        <dbReference type="Google" id="ProtNLM"/>
    </source>
</evidence>
<feature type="compositionally biased region" description="Basic and acidic residues" evidence="9">
    <location>
        <begin position="260"/>
        <end position="274"/>
    </location>
</feature>
<dbReference type="VEuPathDB" id="CryptoDB:Cvel_24907"/>
<dbReference type="Pfam" id="PF04652">
    <property type="entry name" value="Vta1"/>
    <property type="match status" value="1"/>
</dbReference>
<dbReference type="PANTHER" id="PTHR46009:SF1">
    <property type="entry name" value="VACUOLAR PROTEIN SORTING-ASSOCIATED PROTEIN VTA1 HOMOLOG"/>
    <property type="match status" value="1"/>
</dbReference>
<dbReference type="InterPro" id="IPR023175">
    <property type="entry name" value="Vta1/CALS_N_sf"/>
</dbReference>
<keyword evidence="8" id="KW-0472">Membrane</keyword>
<dbReference type="Gene3D" id="1.25.40.270">
    <property type="entry name" value="Vacuolar protein sorting-associated protein vta1"/>
    <property type="match status" value="1"/>
</dbReference>
<feature type="domain" description="Vta1/callose synthase N-terminal" evidence="10">
    <location>
        <begin position="16"/>
        <end position="151"/>
    </location>
</feature>
<feature type="domain" description="Vta1 C-terminal" evidence="11">
    <location>
        <begin position="272"/>
        <end position="307"/>
    </location>
</feature>
<comment type="subcellular location">
    <subcellularLocation>
        <location evidence="2">Cytoplasm</location>
    </subcellularLocation>
    <subcellularLocation>
        <location evidence="1">Endosome membrane</location>
        <topology evidence="1">Peripheral membrane protein</topology>
    </subcellularLocation>
</comment>
<protein>
    <recommendedName>
        <fullName evidence="13">Vta1/callose synthase N-terminal domain-containing protein</fullName>
    </recommendedName>
</protein>
<evidence type="ECO:0000259" key="11">
    <source>
        <dbReference type="Pfam" id="PF18097"/>
    </source>
</evidence>
<dbReference type="PANTHER" id="PTHR46009">
    <property type="entry name" value="VACUOLAR PROTEIN SORTING-ASSOCIATED PROTEIN VTA1 HOMOLOG"/>
    <property type="match status" value="1"/>
</dbReference>
<dbReference type="GO" id="GO:0015031">
    <property type="term" value="P:protein transport"/>
    <property type="evidence" value="ECO:0007669"/>
    <property type="project" value="UniProtKB-KW"/>
</dbReference>
<evidence type="ECO:0000256" key="9">
    <source>
        <dbReference type="SAM" id="MobiDB-lite"/>
    </source>
</evidence>
<evidence type="ECO:0000256" key="6">
    <source>
        <dbReference type="ARBA" id="ARBA00022753"/>
    </source>
</evidence>
<dbReference type="InterPro" id="IPR039431">
    <property type="entry name" value="Vta1/CALS_N"/>
</dbReference>
<sequence>MLTQRKDVPEGARAFVPYINRGEELEHVVPHASFYCFKFAAEQLAENRAVFGTQPGYIDLLIKMLDKAEALKPHGEQAGTQAEFESFCLDVFAKADDEDRKGQVNLGTVRTYYSASLFIDVLQQFGPLAPDWLEKRKWAKWRATYLKKCIDQGVTPDPPPRKEGAEDELEAEFAALGLPSVPEGTGGGDIDLPSVPAGFAGEGASRRSSASASAGPSQQGGPSPPPLHPAASEPPAAASVPGPSQGDSVAPTVSDPGVSVKRESKRGGVSRQDMKEAEKLASWAISALSFNDVDNAVQNLKDALKHLGHPVP</sequence>
<proteinExistence type="inferred from homology"/>
<comment type="similarity">
    <text evidence="3">Belongs to the VTA1 family.</text>
</comment>
<dbReference type="AlphaFoldDB" id="A0A0G4H7B3"/>
<keyword evidence="6" id="KW-0967">Endosome</keyword>
<dbReference type="Pfam" id="PF18097">
    <property type="entry name" value="Vta1_C"/>
    <property type="match status" value="1"/>
</dbReference>
<evidence type="ECO:0000256" key="4">
    <source>
        <dbReference type="ARBA" id="ARBA00022448"/>
    </source>
</evidence>
<dbReference type="GO" id="GO:0010008">
    <property type="term" value="C:endosome membrane"/>
    <property type="evidence" value="ECO:0007669"/>
    <property type="project" value="UniProtKB-SubCell"/>
</dbReference>
<evidence type="ECO:0000256" key="2">
    <source>
        <dbReference type="ARBA" id="ARBA00004496"/>
    </source>
</evidence>
<dbReference type="EMBL" id="CDMZ01001936">
    <property type="protein sequence ID" value="CEM39535.1"/>
    <property type="molecule type" value="Genomic_DNA"/>
</dbReference>
<keyword evidence="4" id="KW-0813">Transport</keyword>
<feature type="compositionally biased region" description="Low complexity" evidence="9">
    <location>
        <begin position="229"/>
        <end position="246"/>
    </location>
</feature>
<evidence type="ECO:0000256" key="8">
    <source>
        <dbReference type="ARBA" id="ARBA00023136"/>
    </source>
</evidence>
<evidence type="ECO:0000256" key="7">
    <source>
        <dbReference type="ARBA" id="ARBA00022927"/>
    </source>
</evidence>
<keyword evidence="5" id="KW-0963">Cytoplasm</keyword>
<evidence type="ECO:0000256" key="5">
    <source>
        <dbReference type="ARBA" id="ARBA00022490"/>
    </source>
</evidence>
<keyword evidence="7" id="KW-0653">Protein transport</keyword>
<evidence type="ECO:0000256" key="3">
    <source>
        <dbReference type="ARBA" id="ARBA00007895"/>
    </source>
</evidence>
<dbReference type="Gene3D" id="1.20.5.420">
    <property type="entry name" value="Immunoglobulin FC, subunit C"/>
    <property type="match status" value="1"/>
</dbReference>
<accession>A0A0G4H7B3</accession>
<name>A0A0G4H7B3_9ALVE</name>
<feature type="compositionally biased region" description="Low complexity" evidence="9">
    <location>
        <begin position="202"/>
        <end position="221"/>
    </location>
</feature>
<evidence type="ECO:0000256" key="1">
    <source>
        <dbReference type="ARBA" id="ARBA00004481"/>
    </source>
</evidence>
<dbReference type="GO" id="GO:0005771">
    <property type="term" value="C:multivesicular body"/>
    <property type="evidence" value="ECO:0007669"/>
    <property type="project" value="TreeGrafter"/>
</dbReference>
<organism evidence="12">
    <name type="scientific">Chromera velia CCMP2878</name>
    <dbReference type="NCBI Taxonomy" id="1169474"/>
    <lineage>
        <taxon>Eukaryota</taxon>
        <taxon>Sar</taxon>
        <taxon>Alveolata</taxon>
        <taxon>Colpodellida</taxon>
        <taxon>Chromeraceae</taxon>
        <taxon>Chromera</taxon>
    </lineage>
</organism>
<dbReference type="GO" id="GO:0032511">
    <property type="term" value="P:late endosome to vacuole transport via multivesicular body sorting pathway"/>
    <property type="evidence" value="ECO:0007669"/>
    <property type="project" value="InterPro"/>
</dbReference>
<evidence type="ECO:0000313" key="12">
    <source>
        <dbReference type="EMBL" id="CEM39535.1"/>
    </source>
</evidence>
<dbReference type="InterPro" id="IPR044538">
    <property type="entry name" value="Vta1-like"/>
</dbReference>
<dbReference type="InterPro" id="IPR041212">
    <property type="entry name" value="Vta1_C"/>
</dbReference>